<proteinExistence type="inferred from homology"/>
<comment type="subcellular location">
    <subcellularLocation>
        <location evidence="1 9">Cytoplasm</location>
    </subcellularLocation>
</comment>
<dbReference type="GO" id="GO:0009360">
    <property type="term" value="C:DNA polymerase III complex"/>
    <property type="evidence" value="ECO:0007669"/>
    <property type="project" value="InterPro"/>
</dbReference>
<evidence type="ECO:0000256" key="8">
    <source>
        <dbReference type="ARBA" id="ARBA00023125"/>
    </source>
</evidence>
<dbReference type="GO" id="GO:0003677">
    <property type="term" value="F:DNA binding"/>
    <property type="evidence" value="ECO:0007669"/>
    <property type="project" value="UniProtKB-UniRule"/>
</dbReference>
<evidence type="ECO:0000256" key="6">
    <source>
        <dbReference type="ARBA" id="ARBA00022705"/>
    </source>
</evidence>
<evidence type="ECO:0000256" key="9">
    <source>
        <dbReference type="PIRNR" id="PIRNR000804"/>
    </source>
</evidence>
<evidence type="ECO:0000259" key="12">
    <source>
        <dbReference type="Pfam" id="PF02768"/>
    </source>
</evidence>
<protein>
    <recommendedName>
        <fullName evidence="9">Beta sliding clamp</fullName>
    </recommendedName>
</protein>
<evidence type="ECO:0000256" key="2">
    <source>
        <dbReference type="ARBA" id="ARBA00010752"/>
    </source>
</evidence>
<feature type="domain" description="DNA polymerase III beta sliding clamp central" evidence="11">
    <location>
        <begin position="128"/>
        <end position="244"/>
    </location>
</feature>
<organism evidence="13 14">
    <name type="scientific">Candidatus Kuenenbacteria bacterium CG22_combo_CG10-13_8_21_14_all_39_9</name>
    <dbReference type="NCBI Taxonomy" id="1974621"/>
    <lineage>
        <taxon>Bacteria</taxon>
        <taxon>Candidatus Kueneniibacteriota</taxon>
    </lineage>
</organism>
<dbReference type="PANTHER" id="PTHR30478:SF0">
    <property type="entry name" value="BETA SLIDING CLAMP"/>
    <property type="match status" value="1"/>
</dbReference>
<evidence type="ECO:0000259" key="10">
    <source>
        <dbReference type="Pfam" id="PF00712"/>
    </source>
</evidence>
<evidence type="ECO:0000256" key="5">
    <source>
        <dbReference type="ARBA" id="ARBA00022695"/>
    </source>
</evidence>
<evidence type="ECO:0000256" key="7">
    <source>
        <dbReference type="ARBA" id="ARBA00022932"/>
    </source>
</evidence>
<keyword evidence="6 9" id="KW-0235">DNA replication</keyword>
<comment type="similarity">
    <text evidence="2 9">Belongs to the beta sliding clamp family.</text>
</comment>
<sequence>MKVICTQENLTKGLNITSHIAGKNITLPILNNILIKIEQGKFNLISTNLDIGIKTSVRGKVEEAGEITVPARLFSEYIALVSSGNIELTRKDNDLVIGAGEQQSVIKGQGADEYPIVPEIEGVEYFSLETMEFKEVLSQVIFSASYEDIRPELSGVLFLSQDDKLVFVATDSYRLAEKIISLGKENEKIGKIKKIVPLMVLQEILRILGDNQGKVEIGFNENQIIFKFDETVIISRLIEGNYPDYKEIIPSEYRIRAMVDRNSLIKIIRTASLFSKKGINDILLEFNSKEKILKVSAANMQLGENKATIGIESEGENNSVVFNYKYLLDGLQNMPSKKIVFELSSSDSPVVLKPEGIKDYLYLIMPIRR</sequence>
<feature type="domain" description="DNA polymerase III beta sliding clamp N-terminal" evidence="10">
    <location>
        <begin position="1"/>
        <end position="117"/>
    </location>
</feature>
<dbReference type="GO" id="GO:0006271">
    <property type="term" value="P:DNA strand elongation involved in DNA replication"/>
    <property type="evidence" value="ECO:0007669"/>
    <property type="project" value="TreeGrafter"/>
</dbReference>
<name>A0A2H0D0A6_9BACT</name>
<dbReference type="Proteomes" id="UP000230159">
    <property type="component" value="Unassembled WGS sequence"/>
</dbReference>
<keyword evidence="8" id="KW-0238">DNA-binding</keyword>
<accession>A0A2H0D0A6</accession>
<dbReference type="GO" id="GO:0008408">
    <property type="term" value="F:3'-5' exonuclease activity"/>
    <property type="evidence" value="ECO:0007669"/>
    <property type="project" value="InterPro"/>
</dbReference>
<dbReference type="Pfam" id="PF02768">
    <property type="entry name" value="DNA_pol3_beta_3"/>
    <property type="match status" value="1"/>
</dbReference>
<dbReference type="Pfam" id="PF02767">
    <property type="entry name" value="DNA_pol3_beta_2"/>
    <property type="match status" value="1"/>
</dbReference>
<dbReference type="InterPro" id="IPR001001">
    <property type="entry name" value="DNA_polIII_beta"/>
</dbReference>
<dbReference type="GO" id="GO:0003887">
    <property type="term" value="F:DNA-directed DNA polymerase activity"/>
    <property type="evidence" value="ECO:0007669"/>
    <property type="project" value="UniProtKB-UniRule"/>
</dbReference>
<dbReference type="InterPro" id="IPR022637">
    <property type="entry name" value="DNA_polIII_beta_cen"/>
</dbReference>
<dbReference type="NCBIfam" id="TIGR00663">
    <property type="entry name" value="dnan"/>
    <property type="match status" value="1"/>
</dbReference>
<reference evidence="13 14" key="1">
    <citation type="submission" date="2017-09" db="EMBL/GenBank/DDBJ databases">
        <title>Depth-based differentiation of microbial function through sediment-hosted aquifers and enrichment of novel symbionts in the deep terrestrial subsurface.</title>
        <authorList>
            <person name="Probst A.J."/>
            <person name="Ladd B."/>
            <person name="Jarett J.K."/>
            <person name="Geller-Mcgrath D.E."/>
            <person name="Sieber C.M."/>
            <person name="Emerson J.B."/>
            <person name="Anantharaman K."/>
            <person name="Thomas B.C."/>
            <person name="Malmstrom R."/>
            <person name="Stieglmeier M."/>
            <person name="Klingl A."/>
            <person name="Woyke T."/>
            <person name="Ryan C.M."/>
            <person name="Banfield J.F."/>
        </authorList>
    </citation>
    <scope>NUCLEOTIDE SEQUENCE [LARGE SCALE GENOMIC DNA]</scope>
    <source>
        <strain evidence="13">CG22_combo_CG10-13_8_21_14_all_39_9</strain>
    </source>
</reference>
<comment type="caution">
    <text evidence="13">The sequence shown here is derived from an EMBL/GenBank/DDBJ whole genome shotgun (WGS) entry which is preliminary data.</text>
</comment>
<dbReference type="InterPro" id="IPR022634">
    <property type="entry name" value="DNA_polIII_beta_N"/>
</dbReference>
<dbReference type="Gene3D" id="3.10.150.10">
    <property type="entry name" value="DNA Polymerase III, subunit A, domain 2"/>
    <property type="match status" value="1"/>
</dbReference>
<keyword evidence="3 9" id="KW-0963">Cytoplasm</keyword>
<evidence type="ECO:0000259" key="11">
    <source>
        <dbReference type="Pfam" id="PF02767"/>
    </source>
</evidence>
<comment type="function">
    <text evidence="9">Confers DNA tethering and processivity to DNA polymerases and other proteins. Acts as a clamp, forming a ring around DNA (a reaction catalyzed by the clamp-loading complex) which diffuses in an ATP-independent manner freely and bidirectionally along dsDNA. Initially characterized for its ability to contact the catalytic subunit of DNA polymerase III (Pol III), a complex, multichain enzyme responsible for most of the replicative synthesis in bacteria; Pol III exhibits 3'-5' exonuclease proofreading activity. The beta chain is required for initiation of replication as well as for processivity of DNA replication.</text>
</comment>
<dbReference type="SMART" id="SM00480">
    <property type="entry name" value="POL3Bc"/>
    <property type="match status" value="1"/>
</dbReference>
<dbReference type="GO" id="GO:0005737">
    <property type="term" value="C:cytoplasm"/>
    <property type="evidence" value="ECO:0007669"/>
    <property type="project" value="UniProtKB-SubCell"/>
</dbReference>
<dbReference type="PANTHER" id="PTHR30478">
    <property type="entry name" value="DNA POLYMERASE III SUBUNIT BETA"/>
    <property type="match status" value="1"/>
</dbReference>
<dbReference type="AlphaFoldDB" id="A0A2H0D0A6"/>
<evidence type="ECO:0000313" key="14">
    <source>
        <dbReference type="Proteomes" id="UP000230159"/>
    </source>
</evidence>
<keyword evidence="7 9" id="KW-0239">DNA-directed DNA polymerase</keyword>
<evidence type="ECO:0000256" key="1">
    <source>
        <dbReference type="ARBA" id="ARBA00004496"/>
    </source>
</evidence>
<comment type="subunit">
    <text evidence="9">Forms a ring-shaped head-to-tail homodimer around DNA.</text>
</comment>
<feature type="domain" description="DNA polymerase III beta sliding clamp C-terminal" evidence="12">
    <location>
        <begin position="246"/>
        <end position="368"/>
    </location>
</feature>
<evidence type="ECO:0000256" key="4">
    <source>
        <dbReference type="ARBA" id="ARBA00022679"/>
    </source>
</evidence>
<dbReference type="SUPFAM" id="SSF55979">
    <property type="entry name" value="DNA clamp"/>
    <property type="match status" value="3"/>
</dbReference>
<evidence type="ECO:0000313" key="13">
    <source>
        <dbReference type="EMBL" id="PIP75607.1"/>
    </source>
</evidence>
<gene>
    <name evidence="13" type="primary">dnaN</name>
    <name evidence="13" type="ORF">COW86_02770</name>
</gene>
<dbReference type="CDD" id="cd00140">
    <property type="entry name" value="beta_clamp"/>
    <property type="match status" value="1"/>
</dbReference>
<keyword evidence="5 9" id="KW-0548">Nucleotidyltransferase</keyword>
<dbReference type="EMBL" id="PCTN01000124">
    <property type="protein sequence ID" value="PIP75607.1"/>
    <property type="molecule type" value="Genomic_DNA"/>
</dbReference>
<dbReference type="InterPro" id="IPR022635">
    <property type="entry name" value="DNA_polIII_beta_C"/>
</dbReference>
<dbReference type="InterPro" id="IPR046938">
    <property type="entry name" value="DNA_clamp_sf"/>
</dbReference>
<evidence type="ECO:0000256" key="3">
    <source>
        <dbReference type="ARBA" id="ARBA00022490"/>
    </source>
</evidence>
<dbReference type="PIRSF" id="PIRSF000804">
    <property type="entry name" value="DNA_pol_III_b"/>
    <property type="match status" value="1"/>
</dbReference>
<dbReference type="Pfam" id="PF00712">
    <property type="entry name" value="DNA_pol3_beta"/>
    <property type="match status" value="1"/>
</dbReference>
<dbReference type="Gene3D" id="3.70.10.10">
    <property type="match status" value="1"/>
</dbReference>
<keyword evidence="4 9" id="KW-0808">Transferase</keyword>